<organism evidence="1 2">
    <name type="scientific">Teratosphaeria nubilosa</name>
    <dbReference type="NCBI Taxonomy" id="161662"/>
    <lineage>
        <taxon>Eukaryota</taxon>
        <taxon>Fungi</taxon>
        <taxon>Dikarya</taxon>
        <taxon>Ascomycota</taxon>
        <taxon>Pezizomycotina</taxon>
        <taxon>Dothideomycetes</taxon>
        <taxon>Dothideomycetidae</taxon>
        <taxon>Mycosphaerellales</taxon>
        <taxon>Teratosphaeriaceae</taxon>
        <taxon>Teratosphaeria</taxon>
    </lineage>
</organism>
<proteinExistence type="predicted"/>
<dbReference type="Proteomes" id="UP000799436">
    <property type="component" value="Unassembled WGS sequence"/>
</dbReference>
<evidence type="ECO:0000313" key="2">
    <source>
        <dbReference type="Proteomes" id="UP000799436"/>
    </source>
</evidence>
<dbReference type="EMBL" id="ML995832">
    <property type="protein sequence ID" value="KAF2769642.1"/>
    <property type="molecule type" value="Genomic_DNA"/>
</dbReference>
<protein>
    <submittedName>
        <fullName evidence="1">Uncharacterized protein</fullName>
    </submittedName>
</protein>
<name>A0A6G1LAM8_9PEZI</name>
<dbReference type="AlphaFoldDB" id="A0A6G1LAM8"/>
<sequence length="153" mass="16790">MVVQPTRALSQDTRWAVLSQVAKRPEASRRPLSPLVFVTAIKSQETDEGTCHSLSRRKGASPARLKSYTASDIAVEAQKPPIAGQDVVRAPYLQKTCPCALPLQVPSCKDLEQNPHHVSATMISPTNLGAFFGAYEFVCAEKNRQRLMRLGES</sequence>
<gene>
    <name evidence="1" type="ORF">EJ03DRAFT_90702</name>
</gene>
<accession>A0A6G1LAM8</accession>
<keyword evidence="2" id="KW-1185">Reference proteome</keyword>
<evidence type="ECO:0000313" key="1">
    <source>
        <dbReference type="EMBL" id="KAF2769642.1"/>
    </source>
</evidence>
<reference evidence="1" key="1">
    <citation type="journal article" date="2020" name="Stud. Mycol.">
        <title>101 Dothideomycetes genomes: a test case for predicting lifestyles and emergence of pathogens.</title>
        <authorList>
            <person name="Haridas S."/>
            <person name="Albert R."/>
            <person name="Binder M."/>
            <person name="Bloem J."/>
            <person name="Labutti K."/>
            <person name="Salamov A."/>
            <person name="Andreopoulos B."/>
            <person name="Baker S."/>
            <person name="Barry K."/>
            <person name="Bills G."/>
            <person name="Bluhm B."/>
            <person name="Cannon C."/>
            <person name="Castanera R."/>
            <person name="Culley D."/>
            <person name="Daum C."/>
            <person name="Ezra D."/>
            <person name="Gonzalez J."/>
            <person name="Henrissat B."/>
            <person name="Kuo A."/>
            <person name="Liang C."/>
            <person name="Lipzen A."/>
            <person name="Lutzoni F."/>
            <person name="Magnuson J."/>
            <person name="Mondo S."/>
            <person name="Nolan M."/>
            <person name="Ohm R."/>
            <person name="Pangilinan J."/>
            <person name="Park H.-J."/>
            <person name="Ramirez L."/>
            <person name="Alfaro M."/>
            <person name="Sun H."/>
            <person name="Tritt A."/>
            <person name="Yoshinaga Y."/>
            <person name="Zwiers L.-H."/>
            <person name="Turgeon B."/>
            <person name="Goodwin S."/>
            <person name="Spatafora J."/>
            <person name="Crous P."/>
            <person name="Grigoriev I."/>
        </authorList>
    </citation>
    <scope>NUCLEOTIDE SEQUENCE</scope>
    <source>
        <strain evidence="1">CBS 116005</strain>
    </source>
</reference>